<feature type="transmembrane region" description="Helical" evidence="1">
    <location>
        <begin position="161"/>
        <end position="179"/>
    </location>
</feature>
<evidence type="ECO:0000256" key="1">
    <source>
        <dbReference type="SAM" id="Phobius"/>
    </source>
</evidence>
<keyword evidence="1" id="KW-0472">Membrane</keyword>
<dbReference type="RefSeq" id="WP_160734294.1">
    <property type="nucleotide sequence ID" value="NZ_WTYO01000006.1"/>
</dbReference>
<evidence type="ECO:0000313" key="3">
    <source>
        <dbReference type="Proteomes" id="UP000444401"/>
    </source>
</evidence>
<feature type="transmembrane region" description="Helical" evidence="1">
    <location>
        <begin position="186"/>
        <end position="207"/>
    </location>
</feature>
<dbReference type="PANTHER" id="PTHR20992:SF9">
    <property type="entry name" value="AT15442P-RELATED"/>
    <property type="match status" value="1"/>
</dbReference>
<feature type="transmembrane region" description="Helical" evidence="1">
    <location>
        <begin position="126"/>
        <end position="146"/>
    </location>
</feature>
<dbReference type="PANTHER" id="PTHR20992">
    <property type="entry name" value="AT15442P-RELATED"/>
    <property type="match status" value="1"/>
</dbReference>
<feature type="transmembrane region" description="Helical" evidence="1">
    <location>
        <begin position="91"/>
        <end position="114"/>
    </location>
</feature>
<keyword evidence="3" id="KW-1185">Reference proteome</keyword>
<name>A0ABW9V0V2_9SPHN</name>
<proteinExistence type="predicted"/>
<feature type="transmembrane region" description="Helical" evidence="1">
    <location>
        <begin position="255"/>
        <end position="277"/>
    </location>
</feature>
<dbReference type="InterPro" id="IPR005240">
    <property type="entry name" value="DUF389"/>
</dbReference>
<dbReference type="Pfam" id="PF04087">
    <property type="entry name" value="DUF389"/>
    <property type="match status" value="1"/>
</dbReference>
<organism evidence="2 3">
    <name type="scientific">Pelagerythrobacter marinus</name>
    <dbReference type="NCBI Taxonomy" id="538382"/>
    <lineage>
        <taxon>Bacteria</taxon>
        <taxon>Pseudomonadati</taxon>
        <taxon>Pseudomonadota</taxon>
        <taxon>Alphaproteobacteria</taxon>
        <taxon>Sphingomonadales</taxon>
        <taxon>Erythrobacteraceae</taxon>
        <taxon>Pelagerythrobacter</taxon>
    </lineage>
</organism>
<feature type="transmembrane region" description="Helical" evidence="1">
    <location>
        <begin position="68"/>
        <end position="85"/>
    </location>
</feature>
<accession>A0ABW9V0V2</accession>
<comment type="caution">
    <text evidence="2">The sequence shown here is derived from an EMBL/GenBank/DDBJ whole genome shotgun (WGS) entry which is preliminary data.</text>
</comment>
<protein>
    <submittedName>
        <fullName evidence="2">TIGR00341 family protein</fullName>
    </submittedName>
</protein>
<dbReference type="EMBL" id="WTYO01000006">
    <property type="protein sequence ID" value="MXO69675.1"/>
    <property type="molecule type" value="Genomic_DNA"/>
</dbReference>
<keyword evidence="1" id="KW-1133">Transmembrane helix</keyword>
<keyword evidence="1" id="KW-0812">Transmembrane</keyword>
<evidence type="ECO:0000313" key="2">
    <source>
        <dbReference type="EMBL" id="MXO69675.1"/>
    </source>
</evidence>
<dbReference type="NCBIfam" id="TIGR00341">
    <property type="entry name" value="TIGR00341 family protein"/>
    <property type="match status" value="1"/>
</dbReference>
<gene>
    <name evidence="2" type="ORF">GRI72_12680</name>
</gene>
<feature type="transmembrane region" description="Helical" evidence="1">
    <location>
        <begin position="213"/>
        <end position="234"/>
    </location>
</feature>
<sequence>MDSEETGGGDTGRSPAAAAAAAVRRPQWSFLRVVVSFRRWWREMVVETVHQGEVIERRRKECALSSRYLFMTAMSAGIAILGLLLSSPAVVIGAMLLSPLMDPIMGLGFALAIGDYRWLRQSARSLAWGTAMAVGLCALIVFMSPLQDITPEIASRTRPSLFDLLVALFSALAGAYAMIRGREGTIVGVAIATALMPPLAVVGFGLATANWTVFWGALLLYITNFVTIALTVWAMARLYGFSVTLTERQSRWQNFVLGAVFVALVVPLGLSLRQIAWEAAAARQVRTELAENFGSAARLSQPEIEFDTDPMRVSAFVWTTSLQPDAEVRAEESLARALGTPVDVQLKQFLVRDEQSAEEAQLASAKAAEEEAARDRLDDLAARLAVAAGTSEDEVLLDRQRRRALVRAEPLPGAGLAAYAALEQRIAATEPEWRIELVPPVSDLPQVAFAGEEPDEPAREAIALAGWSAKRLGRPLVVSGPEAEAEAVRALLAEQGARVRLGDAGGALRLAWGDEATQ</sequence>
<dbReference type="Proteomes" id="UP000444401">
    <property type="component" value="Unassembled WGS sequence"/>
</dbReference>
<reference evidence="2 3" key="1">
    <citation type="submission" date="2019-12" db="EMBL/GenBank/DDBJ databases">
        <title>Genomic-based taxomic classification of the family Erythrobacteraceae.</title>
        <authorList>
            <person name="Xu L."/>
        </authorList>
    </citation>
    <scope>NUCLEOTIDE SEQUENCE [LARGE SCALE GENOMIC DNA]</scope>
    <source>
        <strain evidence="2 3">H32</strain>
    </source>
</reference>